<dbReference type="InterPro" id="IPR006140">
    <property type="entry name" value="D-isomer_DH_NAD-bd"/>
</dbReference>
<dbReference type="SUPFAM" id="SSF52283">
    <property type="entry name" value="Formate/glycerate dehydrogenase catalytic domain-like"/>
    <property type="match status" value="1"/>
</dbReference>
<keyword evidence="2" id="KW-0520">NAD</keyword>
<dbReference type="EMBL" id="NEVQ01000019">
    <property type="protein sequence ID" value="OZI53145.1"/>
    <property type="molecule type" value="Genomic_DNA"/>
</dbReference>
<keyword evidence="5" id="KW-1185">Reference proteome</keyword>
<keyword evidence="1" id="KW-0560">Oxidoreductase</keyword>
<accession>A0A261TUQ4</accession>
<dbReference type="GO" id="GO:0016491">
    <property type="term" value="F:oxidoreductase activity"/>
    <property type="evidence" value="ECO:0007669"/>
    <property type="project" value="UniProtKB-KW"/>
</dbReference>
<evidence type="ECO:0000256" key="1">
    <source>
        <dbReference type="ARBA" id="ARBA00023002"/>
    </source>
</evidence>
<dbReference type="AlphaFoldDB" id="A0A261TUQ4"/>
<name>A0A261TUQ4_9BORD</name>
<organism evidence="4 5">
    <name type="scientific">Bordetella genomosp. 4</name>
    <dbReference type="NCBI Taxonomy" id="463044"/>
    <lineage>
        <taxon>Bacteria</taxon>
        <taxon>Pseudomonadati</taxon>
        <taxon>Pseudomonadota</taxon>
        <taxon>Betaproteobacteria</taxon>
        <taxon>Burkholderiales</taxon>
        <taxon>Alcaligenaceae</taxon>
        <taxon>Bordetella</taxon>
    </lineage>
</organism>
<evidence type="ECO:0000259" key="3">
    <source>
        <dbReference type="Pfam" id="PF02826"/>
    </source>
</evidence>
<evidence type="ECO:0000313" key="5">
    <source>
        <dbReference type="Proteomes" id="UP000216885"/>
    </source>
</evidence>
<evidence type="ECO:0000256" key="2">
    <source>
        <dbReference type="ARBA" id="ARBA00023027"/>
    </source>
</evidence>
<dbReference type="RefSeq" id="WP_094838681.1">
    <property type="nucleotide sequence ID" value="NZ_NEVQ01000019.1"/>
</dbReference>
<dbReference type="InterPro" id="IPR036291">
    <property type="entry name" value="NAD(P)-bd_dom_sf"/>
</dbReference>
<dbReference type="SUPFAM" id="SSF51735">
    <property type="entry name" value="NAD(P)-binding Rossmann-fold domains"/>
    <property type="match status" value="1"/>
</dbReference>
<feature type="domain" description="D-isomer specific 2-hydroxyacid dehydrogenase NAD-binding" evidence="3">
    <location>
        <begin position="121"/>
        <end position="296"/>
    </location>
</feature>
<dbReference type="PANTHER" id="PTHR43333">
    <property type="entry name" value="2-HACID_DH_C DOMAIN-CONTAINING PROTEIN"/>
    <property type="match status" value="1"/>
</dbReference>
<dbReference type="PANTHER" id="PTHR43333:SF1">
    <property type="entry name" value="D-ISOMER SPECIFIC 2-HYDROXYACID DEHYDROGENASE NAD-BINDING DOMAIN-CONTAINING PROTEIN"/>
    <property type="match status" value="1"/>
</dbReference>
<dbReference type="Proteomes" id="UP000216885">
    <property type="component" value="Unassembled WGS sequence"/>
</dbReference>
<proteinExistence type="predicted"/>
<dbReference type="GO" id="GO:0051287">
    <property type="term" value="F:NAD binding"/>
    <property type="evidence" value="ECO:0007669"/>
    <property type="project" value="InterPro"/>
</dbReference>
<comment type="caution">
    <text evidence="4">The sequence shown here is derived from an EMBL/GenBank/DDBJ whole genome shotgun (WGS) entry which is preliminary data.</text>
</comment>
<reference evidence="4 5" key="1">
    <citation type="submission" date="2017-05" db="EMBL/GenBank/DDBJ databases">
        <title>Complete and WGS of Bordetella genogroups.</title>
        <authorList>
            <person name="Spilker T."/>
            <person name="LiPuma J."/>
        </authorList>
    </citation>
    <scope>NUCLEOTIDE SEQUENCE [LARGE SCALE GENOMIC DNA]</scope>
    <source>
        <strain evidence="4 5">AU9919</strain>
    </source>
</reference>
<gene>
    <name evidence="4" type="ORF">CAL20_19305</name>
</gene>
<dbReference type="Pfam" id="PF02826">
    <property type="entry name" value="2-Hacid_dh_C"/>
    <property type="match status" value="1"/>
</dbReference>
<sequence>MTQNSPLHILCSEKEAPLLAPQLGSLGRAIALCHPGDSQAAQAEVAFISRDITGRSTKFEIMPETERFYDAMRAAPNMQWLHVHSAGIDRDFYQEQQQRGVRVTASHGASDAVVAQAALTGLLALARKLPQLMRAQQRHKWEPLFGEHTPRDLQGQCAVIVGWGGIGQRIGQLLQALGLKVCVARHGGEPAGPDLRTVRYDGLRDILPEASWLILACPLTDTTRGLISAELLAMLPAHACLINVARGHVVDEPALIQALQSNRLAGAFLDVFYHEPLPVESPIWDLQNVIASPHSAGFSDGNPARVRQIFIDKLQRWIQGTL</sequence>
<evidence type="ECO:0000313" key="4">
    <source>
        <dbReference type="EMBL" id="OZI53145.1"/>
    </source>
</evidence>
<protein>
    <submittedName>
        <fullName evidence="4">Hydroxyacid dehydrogenase</fullName>
    </submittedName>
</protein>
<dbReference type="Gene3D" id="3.40.50.720">
    <property type="entry name" value="NAD(P)-binding Rossmann-like Domain"/>
    <property type="match status" value="2"/>
</dbReference>